<dbReference type="InterPro" id="IPR001845">
    <property type="entry name" value="HTH_ArsR_DNA-bd_dom"/>
</dbReference>
<dbReference type="CDD" id="cd16345">
    <property type="entry name" value="LMWP_ArsC"/>
    <property type="match status" value="1"/>
</dbReference>
<evidence type="ECO:0000259" key="2">
    <source>
        <dbReference type="PROSITE" id="PS50987"/>
    </source>
</evidence>
<dbReference type="SMART" id="SM00226">
    <property type="entry name" value="LMWPc"/>
    <property type="match status" value="1"/>
</dbReference>
<dbReference type="AlphaFoldDB" id="A0A1I0X4N1"/>
<dbReference type="Proteomes" id="UP000198796">
    <property type="component" value="Unassembled WGS sequence"/>
</dbReference>
<dbReference type="SMART" id="SM00418">
    <property type="entry name" value="HTH_ARSR"/>
    <property type="match status" value="1"/>
</dbReference>
<proteinExistence type="predicted"/>
<sequence length="281" mass="30676">MESIIATRLSTLGHPQRLAIFRLLMRRFPDVVPAGEIAEVLGLKPSTLSAYLSALVQAGLVTQDRAGTSRRYAIDMAEAQNTFDYLLSDCCRGRPDLCTPFFSPIHKESPAMDDARYNVLFICTGNSARSIFAESILRKEAGDRFNAFSAGTKPHSELNPFAIEVLASKGHDIDVLRAKNVDEFRAPDSPKMDFVFTVCNQAANEDCPSWSGQPVSAHWGMEDPVAAEGTLAQKHLAFQQAYGALRNRILAFSALPIASLDRLSLQSAVDDIGRSKTGEPA</sequence>
<dbReference type="SUPFAM" id="SSF52788">
    <property type="entry name" value="Phosphotyrosine protein phosphatases I"/>
    <property type="match status" value="1"/>
</dbReference>
<dbReference type="InterPro" id="IPR011991">
    <property type="entry name" value="ArsR-like_HTH"/>
</dbReference>
<protein>
    <submittedName>
        <fullName evidence="3">Transcriptional regulator, ArsR family</fullName>
    </submittedName>
</protein>
<dbReference type="InterPro" id="IPR023485">
    <property type="entry name" value="Ptyr_pPase"/>
</dbReference>
<dbReference type="STRING" id="871651.SAMN05421688_1867"/>
<dbReference type="SUPFAM" id="SSF46785">
    <property type="entry name" value="Winged helix' DNA-binding domain"/>
    <property type="match status" value="1"/>
</dbReference>
<evidence type="ECO:0000313" key="4">
    <source>
        <dbReference type="Proteomes" id="UP000198796"/>
    </source>
</evidence>
<dbReference type="PANTHER" id="PTHR43428:SF1">
    <property type="entry name" value="ARSENATE REDUCTASE"/>
    <property type="match status" value="1"/>
</dbReference>
<dbReference type="InterPro" id="IPR036196">
    <property type="entry name" value="Ptyr_pPase_sf"/>
</dbReference>
<dbReference type="Gene3D" id="1.10.10.10">
    <property type="entry name" value="Winged helix-like DNA-binding domain superfamily/Winged helix DNA-binding domain"/>
    <property type="match status" value="1"/>
</dbReference>
<organism evidence="3 4">
    <name type="scientific">Poseidonocella pacifica</name>
    <dbReference type="NCBI Taxonomy" id="871651"/>
    <lineage>
        <taxon>Bacteria</taxon>
        <taxon>Pseudomonadati</taxon>
        <taxon>Pseudomonadota</taxon>
        <taxon>Alphaproteobacteria</taxon>
        <taxon>Rhodobacterales</taxon>
        <taxon>Roseobacteraceae</taxon>
        <taxon>Poseidonocella</taxon>
    </lineage>
</organism>
<dbReference type="CDD" id="cd00090">
    <property type="entry name" value="HTH_ARSR"/>
    <property type="match status" value="1"/>
</dbReference>
<evidence type="ECO:0000256" key="1">
    <source>
        <dbReference type="ARBA" id="ARBA00022849"/>
    </source>
</evidence>
<dbReference type="InterPro" id="IPR036390">
    <property type="entry name" value="WH_DNA-bd_sf"/>
</dbReference>
<dbReference type="OrthoDB" id="9793058at2"/>
<dbReference type="EMBL" id="FOJU01000003">
    <property type="protein sequence ID" value="SFA95881.1"/>
    <property type="molecule type" value="Genomic_DNA"/>
</dbReference>
<gene>
    <name evidence="3" type="ORF">SAMN05421688_1867</name>
</gene>
<keyword evidence="1" id="KW-0059">Arsenical resistance</keyword>
<dbReference type="Pfam" id="PF01451">
    <property type="entry name" value="LMWPc"/>
    <property type="match status" value="1"/>
</dbReference>
<dbReference type="InterPro" id="IPR036388">
    <property type="entry name" value="WH-like_DNA-bd_sf"/>
</dbReference>
<accession>A0A1I0X4N1</accession>
<dbReference type="PROSITE" id="PS50987">
    <property type="entry name" value="HTH_ARSR_2"/>
    <property type="match status" value="1"/>
</dbReference>
<name>A0A1I0X4N1_9RHOB</name>
<dbReference type="GO" id="GO:0046685">
    <property type="term" value="P:response to arsenic-containing substance"/>
    <property type="evidence" value="ECO:0007669"/>
    <property type="project" value="UniProtKB-KW"/>
</dbReference>
<dbReference type="Pfam" id="PF12840">
    <property type="entry name" value="HTH_20"/>
    <property type="match status" value="1"/>
</dbReference>
<evidence type="ECO:0000313" key="3">
    <source>
        <dbReference type="EMBL" id="SFA95881.1"/>
    </source>
</evidence>
<dbReference type="GO" id="GO:0003700">
    <property type="term" value="F:DNA-binding transcription factor activity"/>
    <property type="evidence" value="ECO:0007669"/>
    <property type="project" value="InterPro"/>
</dbReference>
<reference evidence="3 4" key="1">
    <citation type="submission" date="2016-10" db="EMBL/GenBank/DDBJ databases">
        <authorList>
            <person name="de Groot N.N."/>
        </authorList>
    </citation>
    <scope>NUCLEOTIDE SEQUENCE [LARGE SCALE GENOMIC DNA]</scope>
    <source>
        <strain evidence="3 4">DSM 29316</strain>
    </source>
</reference>
<dbReference type="RefSeq" id="WP_092063606.1">
    <property type="nucleotide sequence ID" value="NZ_FOJU01000003.1"/>
</dbReference>
<keyword evidence="4" id="KW-1185">Reference proteome</keyword>
<dbReference type="PANTHER" id="PTHR43428">
    <property type="entry name" value="ARSENATE REDUCTASE"/>
    <property type="match status" value="1"/>
</dbReference>
<feature type="domain" description="HTH arsR-type" evidence="2">
    <location>
        <begin position="1"/>
        <end position="94"/>
    </location>
</feature>
<dbReference type="Gene3D" id="3.40.50.2300">
    <property type="match status" value="1"/>
</dbReference>